<dbReference type="InterPro" id="IPR006311">
    <property type="entry name" value="TAT_signal"/>
</dbReference>
<dbReference type="Pfam" id="PF25271">
    <property type="entry name" value="DUF7868"/>
    <property type="match status" value="1"/>
</dbReference>
<protein>
    <submittedName>
        <fullName evidence="4">Tyrosinase</fullName>
    </submittedName>
</protein>
<reference evidence="5" key="1">
    <citation type="submission" date="2016-10" db="EMBL/GenBank/DDBJ databases">
        <authorList>
            <person name="Varghese N."/>
            <person name="Submissions S."/>
        </authorList>
    </citation>
    <scope>NUCLEOTIDE SEQUENCE [LARGE SCALE GENOMIC DNA]</scope>
    <source>
        <strain evidence="5">ATCC 23835</strain>
    </source>
</reference>
<accession>A0A1H1X1U7</accession>
<dbReference type="Proteomes" id="UP000199524">
    <property type="component" value="Chromosome I"/>
</dbReference>
<dbReference type="EMBL" id="LT629777">
    <property type="protein sequence ID" value="SDT03337.1"/>
    <property type="molecule type" value="Genomic_DNA"/>
</dbReference>
<evidence type="ECO:0000256" key="1">
    <source>
        <dbReference type="ARBA" id="ARBA00022723"/>
    </source>
</evidence>
<feature type="domain" description="Tyrosinase copper-binding" evidence="3">
    <location>
        <begin position="255"/>
        <end position="266"/>
    </location>
</feature>
<dbReference type="GO" id="GO:0016491">
    <property type="term" value="F:oxidoreductase activity"/>
    <property type="evidence" value="ECO:0007669"/>
    <property type="project" value="InterPro"/>
</dbReference>
<dbReference type="InterPro" id="IPR050316">
    <property type="entry name" value="Tyrosinase/Hemocyanin"/>
</dbReference>
<organism evidence="4 5">
    <name type="scientific">Pseudomonas asplenii</name>
    <dbReference type="NCBI Taxonomy" id="53407"/>
    <lineage>
        <taxon>Bacteria</taxon>
        <taxon>Pseudomonadati</taxon>
        <taxon>Pseudomonadota</taxon>
        <taxon>Gammaproteobacteria</taxon>
        <taxon>Pseudomonadales</taxon>
        <taxon>Pseudomonadaceae</taxon>
        <taxon>Pseudomonas</taxon>
    </lineage>
</organism>
<dbReference type="PROSITE" id="PS00498">
    <property type="entry name" value="TYROSINASE_2"/>
    <property type="match status" value="1"/>
</dbReference>
<dbReference type="RefSeq" id="WP_090207296.1">
    <property type="nucleotide sequence ID" value="NZ_LT629777.1"/>
</dbReference>
<gene>
    <name evidence="4" type="ORF">SAMN05216598_3700</name>
</gene>
<dbReference type="InterPro" id="IPR057190">
    <property type="entry name" value="DUF7868"/>
</dbReference>
<dbReference type="Gene3D" id="1.10.1280.10">
    <property type="entry name" value="Di-copper center containing domain from catechol oxidase"/>
    <property type="match status" value="2"/>
</dbReference>
<keyword evidence="2" id="KW-0186">Copper</keyword>
<evidence type="ECO:0000313" key="5">
    <source>
        <dbReference type="Proteomes" id="UP000199524"/>
    </source>
</evidence>
<dbReference type="PRINTS" id="PR00092">
    <property type="entry name" value="TYROSINASE"/>
</dbReference>
<dbReference type="AlphaFoldDB" id="A0A1H1X1U7"/>
<sequence>MTISRRTVLQAGVIGGGMALLPLGMVKKAWAAPAKTLVRYNVLSPEGQKMLKIYAGAVKKMMAKPATDPLSWTFQWYIHAIPDVHAGDKSKTVDKVFGGAASPQKALAQSAWWTCEPHASGNSDAFLPWHRMYVMYFEQIIREVSGEAEFTLPFWDYTGPYSAAGNNYSVMPKEFLLKDDPVFGSLYRPDRNPGSNAGKPVVDFGSSLDLACMKWRDYSSKIGFCSNIDNNPHGSLHDDVGNGKGMGEVPWAANDPVFWIHHANIDRIWASWIKSGGQNPNTGSFLNQTWTFADASGKAVKIKTADVLDTTKLASPYVYSEYAQRPQGSLPFASGEKKFLLLAQSAPPATASAITLGGKPITVALSVGGAPAPAANAGKSAAHTFSAQVKALPAVQEYALSFEAIAASSAPGNAYNVYLGLPEGKAPTSEYLVGTISMFGVGAHKAHHGSSKSASFLVGEQLQVLLKAGEVKEAPSVTLVPVGEPAPGSAPTIGNISLSAI</sequence>
<dbReference type="GO" id="GO:0046872">
    <property type="term" value="F:metal ion binding"/>
    <property type="evidence" value="ECO:0007669"/>
    <property type="project" value="UniProtKB-KW"/>
</dbReference>
<evidence type="ECO:0000313" key="4">
    <source>
        <dbReference type="EMBL" id="SDT03337.1"/>
    </source>
</evidence>
<name>A0A1H1X1U7_9PSED</name>
<dbReference type="InterPro" id="IPR008922">
    <property type="entry name" value="Di-copper_centre_dom_sf"/>
</dbReference>
<dbReference type="PANTHER" id="PTHR11474:SF76">
    <property type="entry name" value="SHKT DOMAIN-CONTAINING PROTEIN"/>
    <property type="match status" value="1"/>
</dbReference>
<dbReference type="Pfam" id="PF00264">
    <property type="entry name" value="Tyrosinase"/>
    <property type="match status" value="2"/>
</dbReference>
<dbReference type="PROSITE" id="PS51318">
    <property type="entry name" value="TAT"/>
    <property type="match status" value="1"/>
</dbReference>
<dbReference type="PANTHER" id="PTHR11474">
    <property type="entry name" value="TYROSINASE FAMILY MEMBER"/>
    <property type="match status" value="1"/>
</dbReference>
<keyword evidence="1" id="KW-0479">Metal-binding</keyword>
<dbReference type="GeneID" id="300208630"/>
<dbReference type="InterPro" id="IPR002227">
    <property type="entry name" value="Tyrosinase_Cu-bd"/>
</dbReference>
<keyword evidence="5" id="KW-1185">Reference proteome</keyword>
<dbReference type="SUPFAM" id="SSF48056">
    <property type="entry name" value="Di-copper centre-containing domain"/>
    <property type="match status" value="1"/>
</dbReference>
<evidence type="ECO:0000256" key="2">
    <source>
        <dbReference type="ARBA" id="ARBA00023008"/>
    </source>
</evidence>
<proteinExistence type="predicted"/>
<evidence type="ECO:0000259" key="3">
    <source>
        <dbReference type="PROSITE" id="PS00498"/>
    </source>
</evidence>